<dbReference type="RefSeq" id="WP_192765762.1">
    <property type="nucleotide sequence ID" value="NZ_JADBEB010000001.1"/>
</dbReference>
<keyword evidence="4" id="KW-1185">Reference proteome</keyword>
<keyword evidence="2" id="KW-1133">Transmembrane helix</keyword>
<keyword evidence="2" id="KW-0812">Transmembrane</keyword>
<reference evidence="3" key="1">
    <citation type="submission" date="2020-10" db="EMBL/GenBank/DDBJ databases">
        <title>Sequencing the genomes of 1000 actinobacteria strains.</title>
        <authorList>
            <person name="Klenk H.-P."/>
        </authorList>
    </citation>
    <scope>NUCLEOTIDE SEQUENCE</scope>
    <source>
        <strain evidence="3">DSM 46832</strain>
    </source>
</reference>
<gene>
    <name evidence="3" type="ORF">H4W31_001235</name>
</gene>
<feature type="transmembrane region" description="Helical" evidence="2">
    <location>
        <begin position="40"/>
        <end position="62"/>
    </location>
</feature>
<name>A0A927QWI5_9ACTN</name>
<sequence>MLDLIGPLSRSLTPIPTPAPTLEPVIQPYYIVSDPGPGPWLVILVGGLLTALGVGAVVLLMMRRKEHESDRNEFESKAASAVGSVRATVPVRVPSLEDEIRVVAATLASTVTQMRQISAKAEAFETEVHDLVRRADAAQAAADLSEDQARKIGLLLGAQTERKLKEEIEKLTAVHNEQMEKSRRSGIRLAIWSAVFGAVAGFFVNLLSSWVMN</sequence>
<evidence type="ECO:0000313" key="4">
    <source>
        <dbReference type="Proteomes" id="UP000649753"/>
    </source>
</evidence>
<evidence type="ECO:0000256" key="2">
    <source>
        <dbReference type="SAM" id="Phobius"/>
    </source>
</evidence>
<organism evidence="3 4">
    <name type="scientific">Plantactinospora soyae</name>
    <dbReference type="NCBI Taxonomy" id="1544732"/>
    <lineage>
        <taxon>Bacteria</taxon>
        <taxon>Bacillati</taxon>
        <taxon>Actinomycetota</taxon>
        <taxon>Actinomycetes</taxon>
        <taxon>Micromonosporales</taxon>
        <taxon>Micromonosporaceae</taxon>
        <taxon>Plantactinospora</taxon>
    </lineage>
</organism>
<dbReference type="EMBL" id="JADBEB010000001">
    <property type="protein sequence ID" value="MBE1485597.1"/>
    <property type="molecule type" value="Genomic_DNA"/>
</dbReference>
<comment type="caution">
    <text evidence="3">The sequence shown here is derived from an EMBL/GenBank/DDBJ whole genome shotgun (WGS) entry which is preliminary data.</text>
</comment>
<proteinExistence type="predicted"/>
<feature type="transmembrane region" description="Helical" evidence="2">
    <location>
        <begin position="189"/>
        <end position="212"/>
    </location>
</feature>
<dbReference type="Proteomes" id="UP000649753">
    <property type="component" value="Unassembled WGS sequence"/>
</dbReference>
<keyword evidence="2" id="KW-0472">Membrane</keyword>
<evidence type="ECO:0000313" key="3">
    <source>
        <dbReference type="EMBL" id="MBE1485597.1"/>
    </source>
</evidence>
<feature type="coiled-coil region" evidence="1">
    <location>
        <begin position="114"/>
        <end position="181"/>
    </location>
</feature>
<evidence type="ECO:0000256" key="1">
    <source>
        <dbReference type="SAM" id="Coils"/>
    </source>
</evidence>
<accession>A0A927QWI5</accession>
<dbReference type="AlphaFoldDB" id="A0A927QWI5"/>
<keyword evidence="1" id="KW-0175">Coiled coil</keyword>
<protein>
    <submittedName>
        <fullName evidence="3">Uncharacterized protein</fullName>
    </submittedName>
</protein>